<keyword evidence="3 9" id="KW-0479">Metal-binding</keyword>
<dbReference type="CDD" id="cd00419">
    <property type="entry name" value="Ferrochelatase_C"/>
    <property type="match status" value="1"/>
</dbReference>
<evidence type="ECO:0000256" key="9">
    <source>
        <dbReference type="HAMAP-Rule" id="MF_00323"/>
    </source>
</evidence>
<dbReference type="GO" id="GO:0005737">
    <property type="term" value="C:cytoplasm"/>
    <property type="evidence" value="ECO:0007669"/>
    <property type="project" value="UniProtKB-SubCell"/>
</dbReference>
<dbReference type="GO" id="GO:0046872">
    <property type="term" value="F:metal ion binding"/>
    <property type="evidence" value="ECO:0007669"/>
    <property type="project" value="UniProtKB-KW"/>
</dbReference>
<evidence type="ECO:0000256" key="8">
    <source>
        <dbReference type="ARBA" id="ARBA00024536"/>
    </source>
</evidence>
<feature type="binding site" evidence="9">
    <location>
        <position position="290"/>
    </location>
    <ligand>
        <name>Fe(2+)</name>
        <dbReference type="ChEBI" id="CHEBI:29033"/>
    </ligand>
</feature>
<keyword evidence="4 9" id="KW-0408">Iron</keyword>
<evidence type="ECO:0000256" key="2">
    <source>
        <dbReference type="ARBA" id="ARBA00022490"/>
    </source>
</evidence>
<dbReference type="Proteomes" id="UP000316649">
    <property type="component" value="Unassembled WGS sequence"/>
</dbReference>
<evidence type="ECO:0000256" key="4">
    <source>
        <dbReference type="ARBA" id="ARBA00023004"/>
    </source>
</evidence>
<dbReference type="Gene3D" id="3.40.50.1400">
    <property type="match status" value="2"/>
</dbReference>
<feature type="binding site" evidence="9">
    <location>
        <position position="209"/>
    </location>
    <ligand>
        <name>Fe(2+)</name>
        <dbReference type="ChEBI" id="CHEBI:29033"/>
    </ligand>
</feature>
<dbReference type="PANTHER" id="PTHR11108">
    <property type="entry name" value="FERROCHELATASE"/>
    <property type="match status" value="1"/>
</dbReference>
<dbReference type="RefSeq" id="WP_144360394.1">
    <property type="nucleotide sequence ID" value="NZ_VMNH01000029.1"/>
</dbReference>
<dbReference type="UniPathway" id="UPA00252">
    <property type="reaction ID" value="UER00325"/>
</dbReference>
<reference evidence="11 12" key="1">
    <citation type="submission" date="2019-07" db="EMBL/GenBank/DDBJ databases">
        <title>The pathways for chlorine oxyanion respiration interact through the shared metabolite chlorate.</title>
        <authorList>
            <person name="Barnum T.P."/>
            <person name="Cheng Y."/>
            <person name="Hill K.A."/>
            <person name="Lucas L.N."/>
            <person name="Carlson H.K."/>
            <person name="Coates J.D."/>
        </authorList>
    </citation>
    <scope>NUCLEOTIDE SEQUENCE [LARGE SCALE GENOMIC DNA]</scope>
    <source>
        <strain evidence="11 12">BK-1</strain>
    </source>
</reference>
<evidence type="ECO:0000256" key="10">
    <source>
        <dbReference type="RuleBase" id="RU000607"/>
    </source>
</evidence>
<dbReference type="InterPro" id="IPR019772">
    <property type="entry name" value="Ferrochelatase_AS"/>
</dbReference>
<evidence type="ECO:0000256" key="1">
    <source>
        <dbReference type="ARBA" id="ARBA00007718"/>
    </source>
</evidence>
<dbReference type="FunFam" id="3.40.50.1400:FF:000002">
    <property type="entry name" value="Ferrochelatase"/>
    <property type="match status" value="1"/>
</dbReference>
<dbReference type="GO" id="GO:0006783">
    <property type="term" value="P:heme biosynthetic process"/>
    <property type="evidence" value="ECO:0007669"/>
    <property type="project" value="UniProtKB-UniRule"/>
</dbReference>
<name>A0A558DQ94_9GAMM</name>
<dbReference type="InterPro" id="IPR033659">
    <property type="entry name" value="Ferrochelatase_N"/>
</dbReference>
<evidence type="ECO:0000313" key="11">
    <source>
        <dbReference type="EMBL" id="TVO69865.1"/>
    </source>
</evidence>
<sequence length="339" mass="38735">MQFSGPEPDNTKPACTGILLTNLGTPDSTSTGDVRRYLKQFLSDPRVIETPRLLWWLILHGVILRIRPPRSAKAYRKIWTAQGSPLLYHTKHIAEKLELSLQTEIGTPITVVTAMRYGQPSIAEGLETLRRRNARRVLVLPLYPQYSATTVASTFDEISRVLQEWRWLPELRFINHYHDDPAYIAAMARSISAYWREKGQPDRLLLSFHGIPQSYEDKGDPYGRECNTTARLIAQTLGLADEQWGISFQSRVGNQVWLKPYTDETLRQWGVEGIKRVDVACPGFPADCLETIEEIGEENRDYFLEAGGKEYNYIPALNSSNEHIDALTKLVKLHLWQPD</sequence>
<accession>A0A558DQ94</accession>
<dbReference type="EC" id="4.98.1.1" evidence="9 10"/>
<comment type="caution">
    <text evidence="11">The sequence shown here is derived from an EMBL/GenBank/DDBJ whole genome shotgun (WGS) entry which is preliminary data.</text>
</comment>
<comment type="catalytic activity">
    <reaction evidence="8">
        <text>Fe-coproporphyrin III + 2 H(+) = coproporphyrin III + Fe(2+)</text>
        <dbReference type="Rhea" id="RHEA:49572"/>
        <dbReference type="ChEBI" id="CHEBI:15378"/>
        <dbReference type="ChEBI" id="CHEBI:29033"/>
        <dbReference type="ChEBI" id="CHEBI:68438"/>
        <dbReference type="ChEBI" id="CHEBI:131725"/>
        <dbReference type="EC" id="4.99.1.9"/>
    </reaction>
    <physiologicalReaction direction="right-to-left" evidence="8">
        <dbReference type="Rhea" id="RHEA:49574"/>
    </physiologicalReaction>
</comment>
<dbReference type="PANTHER" id="PTHR11108:SF1">
    <property type="entry name" value="FERROCHELATASE, MITOCHONDRIAL"/>
    <property type="match status" value="1"/>
</dbReference>
<comment type="pathway">
    <text evidence="9 10">Porphyrin-containing compound metabolism; protoheme biosynthesis; protoheme from protoporphyrin-IX: step 1/1.</text>
</comment>
<evidence type="ECO:0000256" key="6">
    <source>
        <dbReference type="ARBA" id="ARBA00023239"/>
    </source>
</evidence>
<keyword evidence="2 9" id="KW-0963">Cytoplasm</keyword>
<dbReference type="InterPro" id="IPR001015">
    <property type="entry name" value="Ferrochelatase"/>
</dbReference>
<evidence type="ECO:0000313" key="12">
    <source>
        <dbReference type="Proteomes" id="UP000316649"/>
    </source>
</evidence>
<dbReference type="PROSITE" id="PS00534">
    <property type="entry name" value="FERROCHELATASE"/>
    <property type="match status" value="1"/>
</dbReference>
<evidence type="ECO:0000256" key="7">
    <source>
        <dbReference type="ARBA" id="ARBA00023244"/>
    </source>
</evidence>
<evidence type="ECO:0000256" key="5">
    <source>
        <dbReference type="ARBA" id="ARBA00023133"/>
    </source>
</evidence>
<dbReference type="OrthoDB" id="9809741at2"/>
<comment type="subcellular location">
    <subcellularLocation>
        <location evidence="9 10">Cytoplasm</location>
    </subcellularLocation>
</comment>
<organism evidence="11 12">
    <name type="scientific">Sedimenticola selenatireducens</name>
    <dbReference type="NCBI Taxonomy" id="191960"/>
    <lineage>
        <taxon>Bacteria</taxon>
        <taxon>Pseudomonadati</taxon>
        <taxon>Pseudomonadota</taxon>
        <taxon>Gammaproteobacteria</taxon>
        <taxon>Chromatiales</taxon>
        <taxon>Sedimenticolaceae</taxon>
        <taxon>Sedimenticola</taxon>
    </lineage>
</organism>
<dbReference type="GO" id="GO:0004325">
    <property type="term" value="F:ferrochelatase activity"/>
    <property type="evidence" value="ECO:0007669"/>
    <property type="project" value="UniProtKB-UniRule"/>
</dbReference>
<protein>
    <recommendedName>
        <fullName evidence="9 10">Ferrochelatase</fullName>
        <ecNumber evidence="9 10">4.98.1.1</ecNumber>
    </recommendedName>
    <alternativeName>
        <fullName evidence="9">Heme synthase</fullName>
    </alternativeName>
    <alternativeName>
        <fullName evidence="9">Protoheme ferro-lyase</fullName>
    </alternativeName>
</protein>
<keyword evidence="6 9" id="KW-0456">Lyase</keyword>
<dbReference type="InterPro" id="IPR033644">
    <property type="entry name" value="Ferrochelatase_C"/>
</dbReference>
<gene>
    <name evidence="9" type="primary">hemH</name>
    <name evidence="11" type="ORF">FHP88_17490</name>
</gene>
<comment type="function">
    <text evidence="9 10">Catalyzes the ferrous insertion into protoporphyrin IX.</text>
</comment>
<keyword evidence="12" id="KW-1185">Reference proteome</keyword>
<comment type="catalytic activity">
    <reaction evidence="9 10">
        <text>heme b + 2 H(+) = protoporphyrin IX + Fe(2+)</text>
        <dbReference type="Rhea" id="RHEA:22584"/>
        <dbReference type="ChEBI" id="CHEBI:15378"/>
        <dbReference type="ChEBI" id="CHEBI:29033"/>
        <dbReference type="ChEBI" id="CHEBI:57306"/>
        <dbReference type="ChEBI" id="CHEBI:60344"/>
        <dbReference type="EC" id="4.98.1.1"/>
    </reaction>
</comment>
<keyword evidence="7 9" id="KW-0627">Porphyrin biosynthesis</keyword>
<dbReference type="SUPFAM" id="SSF53800">
    <property type="entry name" value="Chelatase"/>
    <property type="match status" value="1"/>
</dbReference>
<dbReference type="AlphaFoldDB" id="A0A558DQ94"/>
<dbReference type="HAMAP" id="MF_00323">
    <property type="entry name" value="Ferrochelatase"/>
    <property type="match status" value="1"/>
</dbReference>
<dbReference type="EMBL" id="VMNH01000029">
    <property type="protein sequence ID" value="TVO69865.1"/>
    <property type="molecule type" value="Genomic_DNA"/>
</dbReference>
<keyword evidence="5 9" id="KW-0350">Heme biosynthesis</keyword>
<comment type="similarity">
    <text evidence="1 9 10">Belongs to the ferrochelatase family.</text>
</comment>
<proteinExistence type="inferred from homology"/>
<dbReference type="NCBIfam" id="TIGR00109">
    <property type="entry name" value="hemH"/>
    <property type="match status" value="1"/>
</dbReference>
<evidence type="ECO:0000256" key="3">
    <source>
        <dbReference type="ARBA" id="ARBA00022723"/>
    </source>
</evidence>
<dbReference type="Pfam" id="PF00762">
    <property type="entry name" value="Ferrochelatase"/>
    <property type="match status" value="1"/>
</dbReference>
<dbReference type="CDD" id="cd03411">
    <property type="entry name" value="Ferrochelatase_N"/>
    <property type="match status" value="1"/>
</dbReference>